<gene>
    <name evidence="1" type="ORF">CEXT_712091</name>
</gene>
<evidence type="ECO:0008006" key="3">
    <source>
        <dbReference type="Google" id="ProtNLM"/>
    </source>
</evidence>
<organism evidence="1 2">
    <name type="scientific">Caerostris extrusa</name>
    <name type="common">Bark spider</name>
    <name type="synonym">Caerostris bankana</name>
    <dbReference type="NCBI Taxonomy" id="172846"/>
    <lineage>
        <taxon>Eukaryota</taxon>
        <taxon>Metazoa</taxon>
        <taxon>Ecdysozoa</taxon>
        <taxon>Arthropoda</taxon>
        <taxon>Chelicerata</taxon>
        <taxon>Arachnida</taxon>
        <taxon>Araneae</taxon>
        <taxon>Araneomorphae</taxon>
        <taxon>Entelegynae</taxon>
        <taxon>Araneoidea</taxon>
        <taxon>Araneidae</taxon>
        <taxon>Caerostris</taxon>
    </lineage>
</organism>
<evidence type="ECO:0000313" key="1">
    <source>
        <dbReference type="EMBL" id="GIY10261.1"/>
    </source>
</evidence>
<sequence>MVAVKHPVCISAQSIWALSEVSAAQTSPAFTTITTGACPKSFERTDPHKPSVKKAIVAASSPVQGAFLIRGTASEIRLERCHRNHSPLISDRRRFYREALKLGEHSNEGFN</sequence>
<protein>
    <recommendedName>
        <fullName evidence="3">Secreted protein</fullName>
    </recommendedName>
</protein>
<reference evidence="1 2" key="1">
    <citation type="submission" date="2021-06" db="EMBL/GenBank/DDBJ databases">
        <title>Caerostris extrusa draft genome.</title>
        <authorList>
            <person name="Kono N."/>
            <person name="Arakawa K."/>
        </authorList>
    </citation>
    <scope>NUCLEOTIDE SEQUENCE [LARGE SCALE GENOMIC DNA]</scope>
</reference>
<dbReference type="Proteomes" id="UP001054945">
    <property type="component" value="Unassembled WGS sequence"/>
</dbReference>
<comment type="caution">
    <text evidence="1">The sequence shown here is derived from an EMBL/GenBank/DDBJ whole genome shotgun (WGS) entry which is preliminary data.</text>
</comment>
<dbReference type="AlphaFoldDB" id="A0AAV4QMU7"/>
<keyword evidence="2" id="KW-1185">Reference proteome</keyword>
<dbReference type="EMBL" id="BPLR01006501">
    <property type="protein sequence ID" value="GIY10261.1"/>
    <property type="molecule type" value="Genomic_DNA"/>
</dbReference>
<evidence type="ECO:0000313" key="2">
    <source>
        <dbReference type="Proteomes" id="UP001054945"/>
    </source>
</evidence>
<proteinExistence type="predicted"/>
<name>A0AAV4QMU7_CAEEX</name>
<accession>A0AAV4QMU7</accession>